<reference evidence="4" key="1">
    <citation type="journal article" date="2017" name="Proc. Natl. Acad. Sci. U.S.A.">
        <title>Simulation of Deepwater Horizon oil plume reveals substrate specialization within a complex community of hydrocarbon-degraders.</title>
        <authorList>
            <person name="Hu P."/>
            <person name="Dubinsky E.A."/>
            <person name="Probst A.J."/>
            <person name="Wang J."/>
            <person name="Sieber C.M.K."/>
            <person name="Tom L.M."/>
            <person name="Gardinali P."/>
            <person name="Banfield J.F."/>
            <person name="Atlas R.M."/>
            <person name="Andersen G.L."/>
        </authorList>
    </citation>
    <scope>NUCLEOTIDE SEQUENCE [LARGE SCALE GENOMIC DNA]</scope>
</reference>
<evidence type="ECO:0000313" key="3">
    <source>
        <dbReference type="EMBL" id="OUR96803.1"/>
    </source>
</evidence>
<dbReference type="SMART" id="SM00028">
    <property type="entry name" value="TPR"/>
    <property type="match status" value="2"/>
</dbReference>
<dbReference type="InterPro" id="IPR011990">
    <property type="entry name" value="TPR-like_helical_dom_sf"/>
</dbReference>
<evidence type="ECO:0000256" key="1">
    <source>
        <dbReference type="PROSITE-ProRule" id="PRU00339"/>
    </source>
</evidence>
<organism evidence="3 4">
    <name type="scientific">Halobacteriovorax marinus</name>
    <dbReference type="NCBI Taxonomy" id="97084"/>
    <lineage>
        <taxon>Bacteria</taxon>
        <taxon>Pseudomonadati</taxon>
        <taxon>Bdellovibrionota</taxon>
        <taxon>Bacteriovoracia</taxon>
        <taxon>Bacteriovoracales</taxon>
        <taxon>Halobacteriovoraceae</taxon>
        <taxon>Halobacteriovorax</taxon>
    </lineage>
</organism>
<accession>A0A1Y5F7E8</accession>
<dbReference type="SUPFAM" id="SSF48452">
    <property type="entry name" value="TPR-like"/>
    <property type="match status" value="1"/>
</dbReference>
<dbReference type="Gene3D" id="1.25.40.10">
    <property type="entry name" value="Tetratricopeptide repeat domain"/>
    <property type="match status" value="1"/>
</dbReference>
<name>A0A1Y5F7E8_9BACT</name>
<feature type="domain" description="Tetratrico peptide repeat group 5" evidence="2">
    <location>
        <begin position="38"/>
        <end position="136"/>
    </location>
</feature>
<proteinExistence type="predicted"/>
<dbReference type="InterPro" id="IPR041656">
    <property type="entry name" value="TPR_5"/>
</dbReference>
<protein>
    <recommendedName>
        <fullName evidence="2">Tetratrico peptide repeat group 5 domain-containing protein</fullName>
    </recommendedName>
</protein>
<dbReference type="InterPro" id="IPR019734">
    <property type="entry name" value="TPR_rpt"/>
</dbReference>
<gene>
    <name evidence="3" type="ORF">A9Q84_10710</name>
</gene>
<dbReference type="EMBL" id="MAAO01000006">
    <property type="protein sequence ID" value="OUR96803.1"/>
    <property type="molecule type" value="Genomic_DNA"/>
</dbReference>
<evidence type="ECO:0000313" key="4">
    <source>
        <dbReference type="Proteomes" id="UP000196531"/>
    </source>
</evidence>
<sequence>MKSILNKAIELRKSGDYESSLDLLKEELKVSSHDPELNYHAAWACDCLGNESEAAPYYEAAIKNGLIGNDLRDALLGLGSTYRCLGEYDKSLEKLDQALESFPDDKELVVFRTLTLFNLGRHEESYSDLLNLLVDTTDDDGIKGYGEVLKNYSKCLNKVWS</sequence>
<keyword evidence="1" id="KW-0802">TPR repeat</keyword>
<evidence type="ECO:0000259" key="2">
    <source>
        <dbReference type="Pfam" id="PF12688"/>
    </source>
</evidence>
<dbReference type="Proteomes" id="UP000196531">
    <property type="component" value="Unassembled WGS sequence"/>
</dbReference>
<comment type="caution">
    <text evidence="3">The sequence shown here is derived from an EMBL/GenBank/DDBJ whole genome shotgun (WGS) entry which is preliminary data.</text>
</comment>
<feature type="repeat" description="TPR" evidence="1">
    <location>
        <begin position="72"/>
        <end position="105"/>
    </location>
</feature>
<dbReference type="AlphaFoldDB" id="A0A1Y5F7E8"/>
<dbReference type="PROSITE" id="PS50005">
    <property type="entry name" value="TPR"/>
    <property type="match status" value="1"/>
</dbReference>
<dbReference type="Pfam" id="PF12688">
    <property type="entry name" value="TPR_5"/>
    <property type="match status" value="1"/>
</dbReference>